<keyword evidence="2" id="KW-0732">Signal</keyword>
<name>A0A3P9H4X6_ORYLA</name>
<dbReference type="InterPro" id="IPR036048">
    <property type="entry name" value="Interleukin_8-like_sf"/>
</dbReference>
<protein>
    <recommendedName>
        <fullName evidence="3">Chemokine interleukin-8-like domain-containing protein</fullName>
    </recommendedName>
</protein>
<dbReference type="Pfam" id="PF00048">
    <property type="entry name" value="IL8"/>
    <property type="match status" value="1"/>
</dbReference>
<evidence type="ECO:0000256" key="1">
    <source>
        <dbReference type="ARBA" id="ARBA00022514"/>
    </source>
</evidence>
<reference evidence="4 5" key="2">
    <citation type="submission" date="2017-04" db="EMBL/GenBank/DDBJ databases">
        <title>CpG methylation of centromeres and impact of large insertions on vertebrate speciation.</title>
        <authorList>
            <person name="Ichikawa K."/>
            <person name="Yoshimura J."/>
            <person name="Morishita S."/>
        </authorList>
    </citation>
    <scope>NUCLEOTIDE SEQUENCE</scope>
    <source>
        <strain evidence="4 5">HSOK</strain>
    </source>
</reference>
<dbReference type="GO" id="GO:0008009">
    <property type="term" value="F:chemokine activity"/>
    <property type="evidence" value="ECO:0007669"/>
    <property type="project" value="InterPro"/>
</dbReference>
<dbReference type="GO" id="GO:0005615">
    <property type="term" value="C:extracellular space"/>
    <property type="evidence" value="ECO:0007669"/>
    <property type="project" value="UniProtKB-KW"/>
</dbReference>
<reference evidence="4" key="4">
    <citation type="submission" date="2025-09" db="UniProtKB">
        <authorList>
            <consortium name="Ensembl"/>
        </authorList>
    </citation>
    <scope>IDENTIFICATION</scope>
    <source>
        <strain evidence="4">HSOK</strain>
    </source>
</reference>
<dbReference type="AlphaFoldDB" id="A0A3P9H4X6"/>
<accession>A0A3P9H4X6</accession>
<feature type="chain" id="PRO_5018229119" description="Chemokine interleukin-8-like domain-containing protein" evidence="2">
    <location>
        <begin position="23"/>
        <end position="88"/>
    </location>
</feature>
<proteinExistence type="predicted"/>
<dbReference type="Gene3D" id="2.40.50.40">
    <property type="match status" value="1"/>
</dbReference>
<dbReference type="GO" id="GO:0006955">
    <property type="term" value="P:immune response"/>
    <property type="evidence" value="ECO:0007669"/>
    <property type="project" value="InterPro"/>
</dbReference>
<dbReference type="SUPFAM" id="SSF54117">
    <property type="entry name" value="Interleukin 8-like chemokines"/>
    <property type="match status" value="1"/>
</dbReference>
<reference evidence="4" key="3">
    <citation type="submission" date="2025-08" db="UniProtKB">
        <authorList>
            <consortium name="Ensembl"/>
        </authorList>
    </citation>
    <scope>IDENTIFICATION</scope>
    <source>
        <strain evidence="4">HSOK</strain>
    </source>
</reference>
<reference key="1">
    <citation type="journal article" date="2007" name="Nature">
        <title>The medaka draft genome and insights into vertebrate genome evolution.</title>
        <authorList>
            <person name="Kasahara M."/>
            <person name="Naruse K."/>
            <person name="Sasaki S."/>
            <person name="Nakatani Y."/>
            <person name="Qu W."/>
            <person name="Ahsan B."/>
            <person name="Yamada T."/>
            <person name="Nagayasu Y."/>
            <person name="Doi K."/>
            <person name="Kasai Y."/>
            <person name="Jindo T."/>
            <person name="Kobayashi D."/>
            <person name="Shimada A."/>
            <person name="Toyoda A."/>
            <person name="Kuroki Y."/>
            <person name="Fujiyama A."/>
            <person name="Sasaki T."/>
            <person name="Shimizu A."/>
            <person name="Asakawa S."/>
            <person name="Shimizu N."/>
            <person name="Hashimoto S."/>
            <person name="Yang J."/>
            <person name="Lee Y."/>
            <person name="Matsushima K."/>
            <person name="Sugano S."/>
            <person name="Sakaizumi M."/>
            <person name="Narita T."/>
            <person name="Ohishi K."/>
            <person name="Haga S."/>
            <person name="Ohta F."/>
            <person name="Nomoto H."/>
            <person name="Nogata K."/>
            <person name="Morishita T."/>
            <person name="Endo T."/>
            <person name="Shin-I T."/>
            <person name="Takeda H."/>
            <person name="Morishita S."/>
            <person name="Kohara Y."/>
        </authorList>
    </citation>
    <scope>NUCLEOTIDE SEQUENCE [LARGE SCALE GENOMIC DNA]</scope>
    <source>
        <strain>Hd-rR</strain>
    </source>
</reference>
<dbReference type="InterPro" id="IPR001811">
    <property type="entry name" value="Chemokine_IL8-like_dom"/>
</dbReference>
<evidence type="ECO:0000313" key="4">
    <source>
        <dbReference type="Ensembl" id="ENSORLP00015002529.1"/>
    </source>
</evidence>
<organism evidence="4 5">
    <name type="scientific">Oryzias latipes</name>
    <name type="common">Japanese rice fish</name>
    <name type="synonym">Japanese killifish</name>
    <dbReference type="NCBI Taxonomy" id="8090"/>
    <lineage>
        <taxon>Eukaryota</taxon>
        <taxon>Metazoa</taxon>
        <taxon>Chordata</taxon>
        <taxon>Craniata</taxon>
        <taxon>Vertebrata</taxon>
        <taxon>Euteleostomi</taxon>
        <taxon>Actinopterygii</taxon>
        <taxon>Neopterygii</taxon>
        <taxon>Teleostei</taxon>
        <taxon>Neoteleostei</taxon>
        <taxon>Acanthomorphata</taxon>
        <taxon>Ovalentaria</taxon>
        <taxon>Atherinomorphae</taxon>
        <taxon>Beloniformes</taxon>
        <taxon>Adrianichthyidae</taxon>
        <taxon>Oryziinae</taxon>
        <taxon>Oryzias</taxon>
    </lineage>
</organism>
<evidence type="ECO:0000313" key="5">
    <source>
        <dbReference type="Proteomes" id="UP000265200"/>
    </source>
</evidence>
<dbReference type="Ensembl" id="ENSORLT00015010818.1">
    <property type="protein sequence ID" value="ENSORLP00015002529.1"/>
    <property type="gene ID" value="ENSORLG00015003200.1"/>
</dbReference>
<evidence type="ECO:0000256" key="2">
    <source>
        <dbReference type="SAM" id="SignalP"/>
    </source>
</evidence>
<evidence type="ECO:0000259" key="3">
    <source>
        <dbReference type="Pfam" id="PF00048"/>
    </source>
</evidence>
<keyword evidence="1" id="KW-0202">Cytokine</keyword>
<sequence length="88" mass="10291">MSLHSLILDFVGLFCSVGFHHSTVFEKCCFEFSEEPLELRRVTGIIRTPQRCQHQAIIVFAIGREEFCFRTNFDWAMDVCNYFYPVGC</sequence>
<dbReference type="Proteomes" id="UP000265200">
    <property type="component" value="Chromosome 6"/>
</dbReference>
<feature type="signal peptide" evidence="2">
    <location>
        <begin position="1"/>
        <end position="22"/>
    </location>
</feature>
<feature type="domain" description="Chemokine interleukin-8-like" evidence="3">
    <location>
        <begin position="26"/>
        <end position="82"/>
    </location>
</feature>